<proteinExistence type="predicted"/>
<gene>
    <name evidence="1" type="ORF">TMSB3V08_LOCUS7380</name>
</gene>
<reference evidence="1" key="1">
    <citation type="submission" date="2020-11" db="EMBL/GenBank/DDBJ databases">
        <authorList>
            <person name="Tran Van P."/>
        </authorList>
    </citation>
    <scope>NUCLEOTIDE SEQUENCE</scope>
</reference>
<accession>A0A7R9HQ93</accession>
<protein>
    <submittedName>
        <fullName evidence="1">Uncharacterized protein</fullName>
    </submittedName>
</protein>
<name>A0A7R9HQ93_9NEOP</name>
<dbReference type="AlphaFoldDB" id="A0A7R9HQ93"/>
<dbReference type="EMBL" id="OB794570">
    <property type="protein sequence ID" value="CAD7430626.1"/>
    <property type="molecule type" value="Genomic_DNA"/>
</dbReference>
<sequence>MADKRKGNQPSRLTNRHRSLGVTLLDLGLCGLGRRFISTYLVGCRSSPGYRGWESCRDHLGIRQAIGRPPGNPREHMKSLDKQVKLKRKLELQEYVEAQEASMEHRRAIFKSQCLGLCEAKRNMKEEIKRLKLEGENIKNTLGDVGNMLEYPIMDLDKDKENTHITHVKQRYSGLVASLVLTDNTQLTFESQHLVILRISFITVEPTNHNSQGQHVVFVSVPTPTHPPSARLILACLKPGPHLYQILACLKPGPHLYQILVCLKPGPHLYQILVCLKPGPHLYQILVCPNPGPHLYQILACLKPGPHLYQILACLKPGPHLYQILVCLKPGPHLYQILVFPKPGPHLYQILVCLKPGPHFYQILVCPKRIRVWACCEPKAPFRRARCWL</sequence>
<evidence type="ECO:0000313" key="1">
    <source>
        <dbReference type="EMBL" id="CAD7430626.1"/>
    </source>
</evidence>
<organism evidence="1">
    <name type="scientific">Timema monikensis</name>
    <dbReference type="NCBI Taxonomy" id="170555"/>
    <lineage>
        <taxon>Eukaryota</taxon>
        <taxon>Metazoa</taxon>
        <taxon>Ecdysozoa</taxon>
        <taxon>Arthropoda</taxon>
        <taxon>Hexapoda</taxon>
        <taxon>Insecta</taxon>
        <taxon>Pterygota</taxon>
        <taxon>Neoptera</taxon>
        <taxon>Polyneoptera</taxon>
        <taxon>Phasmatodea</taxon>
        <taxon>Timematodea</taxon>
        <taxon>Timematoidea</taxon>
        <taxon>Timematidae</taxon>
        <taxon>Timema</taxon>
    </lineage>
</organism>